<protein>
    <submittedName>
        <fullName evidence="2">Uncharacterized protein</fullName>
    </submittedName>
</protein>
<comment type="caution">
    <text evidence="2">The sequence shown here is derived from an EMBL/GenBank/DDBJ whole genome shotgun (WGS) entry which is preliminary data.</text>
</comment>
<evidence type="ECO:0000313" key="2">
    <source>
        <dbReference type="EMBL" id="KAF4650468.1"/>
    </source>
</evidence>
<feature type="region of interest" description="Disordered" evidence="1">
    <location>
        <begin position="54"/>
        <end position="98"/>
    </location>
</feature>
<name>A0A7J6KTF7_PERCH</name>
<accession>A0A7J6KTF7</accession>
<sequence>MYDRGETWYRKPEYVVLDARLRILCERPVTEFTLSEWFATARGVVLDGVKQSQACHPENDIDGNDETNNNTEYDTSGSINLEKRQRTGDTSSQDRMDTFPDAQGLALRAIPVRSQVFIRVTLKQVAYLR</sequence>
<dbReference type="EMBL" id="JAAPAO010001251">
    <property type="protein sequence ID" value="KAF4650468.1"/>
    <property type="molecule type" value="Genomic_DNA"/>
</dbReference>
<organism evidence="2 3">
    <name type="scientific">Perkinsus chesapeaki</name>
    <name type="common">Clam parasite</name>
    <name type="synonym">Perkinsus andrewsi</name>
    <dbReference type="NCBI Taxonomy" id="330153"/>
    <lineage>
        <taxon>Eukaryota</taxon>
        <taxon>Sar</taxon>
        <taxon>Alveolata</taxon>
        <taxon>Perkinsozoa</taxon>
        <taxon>Perkinsea</taxon>
        <taxon>Perkinsida</taxon>
        <taxon>Perkinsidae</taxon>
        <taxon>Perkinsus</taxon>
    </lineage>
</organism>
<dbReference type="AlphaFoldDB" id="A0A7J6KTF7"/>
<proteinExistence type="predicted"/>
<evidence type="ECO:0000313" key="3">
    <source>
        <dbReference type="Proteomes" id="UP000591131"/>
    </source>
</evidence>
<gene>
    <name evidence="2" type="ORF">FOL47_001132</name>
</gene>
<feature type="compositionally biased region" description="Low complexity" evidence="1">
    <location>
        <begin position="66"/>
        <end position="75"/>
    </location>
</feature>
<dbReference type="OrthoDB" id="455723at2759"/>
<feature type="compositionally biased region" description="Basic and acidic residues" evidence="1">
    <location>
        <begin position="81"/>
        <end position="98"/>
    </location>
</feature>
<reference evidence="2 3" key="1">
    <citation type="submission" date="2020-04" db="EMBL/GenBank/DDBJ databases">
        <title>Perkinsus chesapeaki whole genome sequence.</title>
        <authorList>
            <person name="Bogema D.R."/>
        </authorList>
    </citation>
    <scope>NUCLEOTIDE SEQUENCE [LARGE SCALE GENOMIC DNA]</scope>
    <source>
        <strain evidence="2">ATCC PRA-425</strain>
    </source>
</reference>
<dbReference type="Proteomes" id="UP000591131">
    <property type="component" value="Unassembled WGS sequence"/>
</dbReference>
<keyword evidence="3" id="KW-1185">Reference proteome</keyword>
<evidence type="ECO:0000256" key="1">
    <source>
        <dbReference type="SAM" id="MobiDB-lite"/>
    </source>
</evidence>